<organism evidence="1">
    <name type="scientific">viral metagenome</name>
    <dbReference type="NCBI Taxonomy" id="1070528"/>
    <lineage>
        <taxon>unclassified sequences</taxon>
        <taxon>metagenomes</taxon>
        <taxon>organismal metagenomes</taxon>
    </lineage>
</organism>
<name>A0A6C0CTX0_9ZZZZ</name>
<dbReference type="AlphaFoldDB" id="A0A6C0CTX0"/>
<accession>A0A6C0CTX0</accession>
<proteinExistence type="predicted"/>
<evidence type="ECO:0000313" key="1">
    <source>
        <dbReference type="EMBL" id="QHT07851.1"/>
    </source>
</evidence>
<protein>
    <submittedName>
        <fullName evidence="1">Uncharacterized protein</fullName>
    </submittedName>
</protein>
<sequence>MLKTSFYKIKFIAVKSKIMDNEKDLGYSVECKNRILCITPNEYEIMKMEINRNGCCFACIPNVKTQNDIIVNHNINEKEMHLHTISPVDSNSTCIVKVNKL</sequence>
<reference evidence="1" key="1">
    <citation type="journal article" date="2020" name="Nature">
        <title>Giant virus diversity and host interactions through global metagenomics.</title>
        <authorList>
            <person name="Schulz F."/>
            <person name="Roux S."/>
            <person name="Paez-Espino D."/>
            <person name="Jungbluth S."/>
            <person name="Walsh D.A."/>
            <person name="Denef V.J."/>
            <person name="McMahon K.D."/>
            <person name="Konstantinidis K.T."/>
            <person name="Eloe-Fadrosh E.A."/>
            <person name="Kyrpides N.C."/>
            <person name="Woyke T."/>
        </authorList>
    </citation>
    <scope>NUCLEOTIDE SEQUENCE</scope>
    <source>
        <strain evidence="1">GVMAG-M-3300021964-36</strain>
    </source>
</reference>
<dbReference type="EMBL" id="MN739487">
    <property type="protein sequence ID" value="QHT07851.1"/>
    <property type="molecule type" value="Genomic_DNA"/>
</dbReference>